<reference evidence="1 2" key="1">
    <citation type="submission" date="2023-09" db="EMBL/GenBank/DDBJ databases">
        <title>Nesidiocoris tenuis whole genome shotgun sequence.</title>
        <authorList>
            <person name="Shibata T."/>
            <person name="Shimoda M."/>
            <person name="Kobayashi T."/>
            <person name="Uehara T."/>
        </authorList>
    </citation>
    <scope>NUCLEOTIDE SEQUENCE [LARGE SCALE GENOMIC DNA]</scope>
    <source>
        <strain evidence="1 2">Japan</strain>
    </source>
</reference>
<accession>A0ABN7AFW9</accession>
<protein>
    <recommendedName>
        <fullName evidence="3">Endonuclease/exonuclease/phosphatase domain-containing protein</fullName>
    </recommendedName>
</protein>
<sequence length="111" mass="12333">MQVVSGYLPRHEDMAHEFMGLFEAHTFCLLNGRLQGDIPGLFTFVSPTGKSTDDLVWCDNLSAVKHFEIASWTSDSDHFPAVVEFFAPVTNSRSDTCGEISKWDPHLALSA</sequence>
<dbReference type="Gene3D" id="3.60.10.10">
    <property type="entry name" value="Endonuclease/exonuclease/phosphatase"/>
    <property type="match status" value="1"/>
</dbReference>
<evidence type="ECO:0000313" key="1">
    <source>
        <dbReference type="EMBL" id="BES89745.1"/>
    </source>
</evidence>
<dbReference type="SUPFAM" id="SSF56219">
    <property type="entry name" value="DNase I-like"/>
    <property type="match status" value="1"/>
</dbReference>
<dbReference type="Proteomes" id="UP001307889">
    <property type="component" value="Chromosome 2"/>
</dbReference>
<proteinExistence type="predicted"/>
<dbReference type="InterPro" id="IPR036691">
    <property type="entry name" value="Endo/exonu/phosph_ase_sf"/>
</dbReference>
<dbReference type="EMBL" id="AP028910">
    <property type="protein sequence ID" value="BES89745.1"/>
    <property type="molecule type" value="Genomic_DNA"/>
</dbReference>
<evidence type="ECO:0000313" key="2">
    <source>
        <dbReference type="Proteomes" id="UP001307889"/>
    </source>
</evidence>
<evidence type="ECO:0008006" key="3">
    <source>
        <dbReference type="Google" id="ProtNLM"/>
    </source>
</evidence>
<keyword evidence="2" id="KW-1185">Reference proteome</keyword>
<gene>
    <name evidence="1" type="ORF">NTJ_02552</name>
</gene>
<name>A0ABN7AFW9_9HEMI</name>
<organism evidence="1 2">
    <name type="scientific">Nesidiocoris tenuis</name>
    <dbReference type="NCBI Taxonomy" id="355587"/>
    <lineage>
        <taxon>Eukaryota</taxon>
        <taxon>Metazoa</taxon>
        <taxon>Ecdysozoa</taxon>
        <taxon>Arthropoda</taxon>
        <taxon>Hexapoda</taxon>
        <taxon>Insecta</taxon>
        <taxon>Pterygota</taxon>
        <taxon>Neoptera</taxon>
        <taxon>Paraneoptera</taxon>
        <taxon>Hemiptera</taxon>
        <taxon>Heteroptera</taxon>
        <taxon>Panheteroptera</taxon>
        <taxon>Cimicomorpha</taxon>
        <taxon>Miridae</taxon>
        <taxon>Dicyphina</taxon>
        <taxon>Nesidiocoris</taxon>
    </lineage>
</organism>